<protein>
    <submittedName>
        <fullName evidence="1">Uncharacterized protein</fullName>
    </submittedName>
</protein>
<dbReference type="HOGENOM" id="CLU_3166810_0_0_11"/>
<proteinExistence type="predicted"/>
<organism evidence="1 2">
    <name type="scientific">Collinsella intestinalis DSM 13280</name>
    <dbReference type="NCBI Taxonomy" id="521003"/>
    <lineage>
        <taxon>Bacteria</taxon>
        <taxon>Bacillati</taxon>
        <taxon>Actinomycetota</taxon>
        <taxon>Coriobacteriia</taxon>
        <taxon>Coriobacteriales</taxon>
        <taxon>Coriobacteriaceae</taxon>
        <taxon>Collinsella</taxon>
    </lineage>
</organism>
<evidence type="ECO:0000313" key="2">
    <source>
        <dbReference type="Proteomes" id="UP000003295"/>
    </source>
</evidence>
<name>C4F984_9ACTN</name>
<accession>C4F984</accession>
<sequence>MAPPVPVQLGTYDRWRPSAAVRGPVVSSIAGHACECAGHLRIPRRYT</sequence>
<reference evidence="1 2" key="1">
    <citation type="submission" date="2009-04" db="EMBL/GenBank/DDBJ databases">
        <authorList>
            <person name="Weinstock G."/>
            <person name="Sodergren E."/>
            <person name="Clifton S."/>
            <person name="Fulton L."/>
            <person name="Fulton B."/>
            <person name="Courtney L."/>
            <person name="Fronick C."/>
            <person name="Harrison M."/>
            <person name="Strong C."/>
            <person name="Farmer C."/>
            <person name="Delahaunty K."/>
            <person name="Markovic C."/>
            <person name="Hall O."/>
            <person name="Minx P."/>
            <person name="Tomlinson C."/>
            <person name="Mitreva M."/>
            <person name="Nelson J."/>
            <person name="Hou S."/>
            <person name="Wollam A."/>
            <person name="Pepin K.H."/>
            <person name="Johnson M."/>
            <person name="Bhonagiri V."/>
            <person name="Nash W.E."/>
            <person name="Warren W."/>
            <person name="Chinwalla A."/>
            <person name="Mardis E.R."/>
            <person name="Wilson R.K."/>
        </authorList>
    </citation>
    <scope>NUCLEOTIDE SEQUENCE [LARGE SCALE GENOMIC DNA]</scope>
    <source>
        <strain evidence="1 2">DSM 13280</strain>
    </source>
</reference>
<comment type="caution">
    <text evidence="1">The sequence shown here is derived from an EMBL/GenBank/DDBJ whole genome shotgun (WGS) entry which is preliminary data.</text>
</comment>
<evidence type="ECO:0000313" key="1">
    <source>
        <dbReference type="EMBL" id="EEP44572.1"/>
    </source>
</evidence>
<gene>
    <name evidence="1" type="ORF">COLINT_02619</name>
</gene>
<dbReference type="Proteomes" id="UP000003295">
    <property type="component" value="Unassembled WGS sequence"/>
</dbReference>
<dbReference type="AlphaFoldDB" id="C4F984"/>
<dbReference type="STRING" id="521003.COLINT_02619"/>
<dbReference type="EMBL" id="ABXH02000013">
    <property type="protein sequence ID" value="EEP44572.1"/>
    <property type="molecule type" value="Genomic_DNA"/>
</dbReference>